<organism evidence="1 2">
    <name type="scientific">Phlebiopsis gigantea (strain 11061_1 CR5-6)</name>
    <name type="common">White-rot fungus</name>
    <name type="synonym">Peniophora gigantea</name>
    <dbReference type="NCBI Taxonomy" id="745531"/>
    <lineage>
        <taxon>Eukaryota</taxon>
        <taxon>Fungi</taxon>
        <taxon>Dikarya</taxon>
        <taxon>Basidiomycota</taxon>
        <taxon>Agaricomycotina</taxon>
        <taxon>Agaricomycetes</taxon>
        <taxon>Polyporales</taxon>
        <taxon>Phanerochaetaceae</taxon>
        <taxon>Phlebiopsis</taxon>
    </lineage>
</organism>
<gene>
    <name evidence="1" type="ORF">PHLGIDRAFT_121271</name>
</gene>
<dbReference type="EMBL" id="KN840600">
    <property type="protein sequence ID" value="KIP03785.1"/>
    <property type="molecule type" value="Genomic_DNA"/>
</dbReference>
<keyword evidence="2" id="KW-1185">Reference proteome</keyword>
<accession>A0A0C3S5Y2</accession>
<name>A0A0C3S5Y2_PHLG1</name>
<protein>
    <submittedName>
        <fullName evidence="1">Uncharacterized protein</fullName>
    </submittedName>
</protein>
<evidence type="ECO:0000313" key="1">
    <source>
        <dbReference type="EMBL" id="KIP03785.1"/>
    </source>
</evidence>
<dbReference type="HOGENOM" id="CLU_2292686_0_0_1"/>
<evidence type="ECO:0000313" key="2">
    <source>
        <dbReference type="Proteomes" id="UP000053257"/>
    </source>
</evidence>
<dbReference type="Proteomes" id="UP000053257">
    <property type="component" value="Unassembled WGS sequence"/>
</dbReference>
<dbReference type="AlphaFoldDB" id="A0A0C3S5Y2"/>
<sequence>MALRLFPGFKTSSSSSTLPVTSAFCIRSVLHLHRVLDLQRPFVPGHSAIPTDFVGAELFIAVPSVATHAALDGLVIEPLHTVDARTPEAGENDELGTVRFI</sequence>
<reference evidence="1 2" key="1">
    <citation type="journal article" date="2014" name="PLoS Genet.">
        <title>Analysis of the Phlebiopsis gigantea genome, transcriptome and secretome provides insight into its pioneer colonization strategies of wood.</title>
        <authorList>
            <person name="Hori C."/>
            <person name="Ishida T."/>
            <person name="Igarashi K."/>
            <person name="Samejima M."/>
            <person name="Suzuki H."/>
            <person name="Master E."/>
            <person name="Ferreira P."/>
            <person name="Ruiz-Duenas F.J."/>
            <person name="Held B."/>
            <person name="Canessa P."/>
            <person name="Larrondo L.F."/>
            <person name="Schmoll M."/>
            <person name="Druzhinina I.S."/>
            <person name="Kubicek C.P."/>
            <person name="Gaskell J.A."/>
            <person name="Kersten P."/>
            <person name="St John F."/>
            <person name="Glasner J."/>
            <person name="Sabat G."/>
            <person name="Splinter BonDurant S."/>
            <person name="Syed K."/>
            <person name="Yadav J."/>
            <person name="Mgbeahuruike A.C."/>
            <person name="Kovalchuk A."/>
            <person name="Asiegbu F.O."/>
            <person name="Lackner G."/>
            <person name="Hoffmeister D."/>
            <person name="Rencoret J."/>
            <person name="Gutierrez A."/>
            <person name="Sun H."/>
            <person name="Lindquist E."/>
            <person name="Barry K."/>
            <person name="Riley R."/>
            <person name="Grigoriev I.V."/>
            <person name="Henrissat B."/>
            <person name="Kues U."/>
            <person name="Berka R.M."/>
            <person name="Martinez A.T."/>
            <person name="Covert S.F."/>
            <person name="Blanchette R.A."/>
            <person name="Cullen D."/>
        </authorList>
    </citation>
    <scope>NUCLEOTIDE SEQUENCE [LARGE SCALE GENOMIC DNA]</scope>
    <source>
        <strain evidence="1 2">11061_1 CR5-6</strain>
    </source>
</reference>
<proteinExistence type="predicted"/>